<keyword evidence="1" id="KW-0378">Hydrolase</keyword>
<sequence length="199" mass="22908">MNLALFDFDGTITHNDTFSLFLKFSLSKKTQILGGIRLAPYIAGYKLGWVTDKTIRTKLCQVGYIGYDAASLIYKGQEFAKKVIPNCIRKNALERILWHKQQGDQVVVVSASLSVYLEIWCKSLDLDVICNQLEIDNGILTGYFIDGDCGYLEKVNRIKNKYDLTQYPIIYAYGDTPNDYAMLELAHRKYYKWQEIRVC</sequence>
<dbReference type="EMBL" id="APRE01000006">
    <property type="protein sequence ID" value="ENW77191.1"/>
    <property type="molecule type" value="Genomic_DNA"/>
</dbReference>
<evidence type="ECO:0000313" key="2">
    <source>
        <dbReference type="Proteomes" id="UP000013021"/>
    </source>
</evidence>
<dbReference type="PATRIC" id="fig|1217629.3.peg.433"/>
<protein>
    <submittedName>
        <fullName evidence="1">HAD hydrolase, family IB</fullName>
    </submittedName>
</protein>
<dbReference type="InterPro" id="IPR036412">
    <property type="entry name" value="HAD-like_sf"/>
</dbReference>
<name>N9LF88_ACIBA</name>
<dbReference type="NCBIfam" id="TIGR01490">
    <property type="entry name" value="HAD-SF-IB-hyp1"/>
    <property type="match status" value="1"/>
</dbReference>
<dbReference type="InterPro" id="IPR023214">
    <property type="entry name" value="HAD_sf"/>
</dbReference>
<dbReference type="GO" id="GO:0006564">
    <property type="term" value="P:L-serine biosynthetic process"/>
    <property type="evidence" value="ECO:0007669"/>
    <property type="project" value="TreeGrafter"/>
</dbReference>
<dbReference type="Pfam" id="PF12710">
    <property type="entry name" value="HAD"/>
    <property type="match status" value="1"/>
</dbReference>
<dbReference type="HOGENOM" id="CLU_052657_2_0_6"/>
<dbReference type="PANTHER" id="PTHR43344:SF14">
    <property type="entry name" value="HAD-IB FAMILY HYDROLASE"/>
    <property type="match status" value="1"/>
</dbReference>
<accession>N9LF88</accession>
<dbReference type="GO" id="GO:0005737">
    <property type="term" value="C:cytoplasm"/>
    <property type="evidence" value="ECO:0007669"/>
    <property type="project" value="TreeGrafter"/>
</dbReference>
<dbReference type="SUPFAM" id="SSF56784">
    <property type="entry name" value="HAD-like"/>
    <property type="match status" value="1"/>
</dbReference>
<dbReference type="InterPro" id="IPR050582">
    <property type="entry name" value="HAD-like_SerB"/>
</dbReference>
<dbReference type="Gene3D" id="3.40.50.1000">
    <property type="entry name" value="HAD superfamily/HAD-like"/>
    <property type="match status" value="1"/>
</dbReference>
<dbReference type="Gene3D" id="1.20.1440.100">
    <property type="entry name" value="SG protein - dephosphorylation function"/>
    <property type="match status" value="1"/>
</dbReference>
<comment type="caution">
    <text evidence="1">The sequence shown here is derived from an EMBL/GenBank/DDBJ whole genome shotgun (WGS) entry which is preliminary data.</text>
</comment>
<organism evidence="1 2">
    <name type="scientific">Acinetobacter baumannii NIPH 80</name>
    <dbReference type="NCBI Taxonomy" id="1217629"/>
    <lineage>
        <taxon>Bacteria</taxon>
        <taxon>Pseudomonadati</taxon>
        <taxon>Pseudomonadota</taxon>
        <taxon>Gammaproteobacteria</taxon>
        <taxon>Moraxellales</taxon>
        <taxon>Moraxellaceae</taxon>
        <taxon>Acinetobacter</taxon>
        <taxon>Acinetobacter calcoaceticus/baumannii complex</taxon>
    </lineage>
</organism>
<dbReference type="GO" id="GO:0036424">
    <property type="term" value="F:L-phosphoserine phosphatase activity"/>
    <property type="evidence" value="ECO:0007669"/>
    <property type="project" value="TreeGrafter"/>
</dbReference>
<gene>
    <name evidence="1" type="ORF">F913_00452</name>
</gene>
<dbReference type="Proteomes" id="UP000013021">
    <property type="component" value="Unassembled WGS sequence"/>
</dbReference>
<dbReference type="NCBIfam" id="TIGR01488">
    <property type="entry name" value="HAD-SF-IB"/>
    <property type="match status" value="1"/>
</dbReference>
<proteinExistence type="predicted"/>
<reference evidence="1 2" key="1">
    <citation type="submission" date="2013-02" db="EMBL/GenBank/DDBJ databases">
        <title>The Genome Sequence of Acinetobacter baumannii NIPH 80.</title>
        <authorList>
            <consortium name="The Broad Institute Genome Sequencing Platform"/>
            <consortium name="The Broad Institute Genome Sequencing Center for Infectious Disease"/>
            <person name="Cerqueira G."/>
            <person name="Feldgarden M."/>
            <person name="Courvalin P."/>
            <person name="Perichon B."/>
            <person name="Grillot-Courvalin C."/>
            <person name="Clermont D."/>
            <person name="Rocha E."/>
            <person name="Yoon E.-J."/>
            <person name="Nemec A."/>
            <person name="Walker B."/>
            <person name="Young S.K."/>
            <person name="Zeng Q."/>
            <person name="Gargeya S."/>
            <person name="Fitzgerald M."/>
            <person name="Haas B."/>
            <person name="Abouelleil A."/>
            <person name="Alvarado L."/>
            <person name="Arachchi H.M."/>
            <person name="Berlin A.M."/>
            <person name="Chapman S.B."/>
            <person name="Dewar J."/>
            <person name="Goldberg J."/>
            <person name="Griggs A."/>
            <person name="Gujja S."/>
            <person name="Hansen M."/>
            <person name="Howarth C."/>
            <person name="Imamovic A."/>
            <person name="Larimer J."/>
            <person name="McCowan C."/>
            <person name="Murphy C."/>
            <person name="Neiman D."/>
            <person name="Pearson M."/>
            <person name="Priest M."/>
            <person name="Roberts A."/>
            <person name="Saif S."/>
            <person name="Shea T."/>
            <person name="Sisk P."/>
            <person name="Sykes S."/>
            <person name="Wortman J."/>
            <person name="Nusbaum C."/>
            <person name="Birren B."/>
        </authorList>
    </citation>
    <scope>NUCLEOTIDE SEQUENCE [LARGE SCALE GENOMIC DNA]</scope>
    <source>
        <strain evidence="1 2">NIPH 80</strain>
    </source>
</reference>
<dbReference type="AlphaFoldDB" id="N9LF88"/>
<dbReference type="GO" id="GO:0000287">
    <property type="term" value="F:magnesium ion binding"/>
    <property type="evidence" value="ECO:0007669"/>
    <property type="project" value="TreeGrafter"/>
</dbReference>
<dbReference type="InterPro" id="IPR006385">
    <property type="entry name" value="HAD_hydro_SerB1"/>
</dbReference>
<dbReference type="PANTHER" id="PTHR43344">
    <property type="entry name" value="PHOSPHOSERINE PHOSPHATASE"/>
    <property type="match status" value="1"/>
</dbReference>
<dbReference type="RefSeq" id="WP_005137393.1">
    <property type="nucleotide sequence ID" value="NZ_KB849942.1"/>
</dbReference>
<evidence type="ECO:0000313" key="1">
    <source>
        <dbReference type="EMBL" id="ENW77191.1"/>
    </source>
</evidence>